<dbReference type="GO" id="GO:0016020">
    <property type="term" value="C:membrane"/>
    <property type="evidence" value="ECO:0007669"/>
    <property type="project" value="UniProtKB-SubCell"/>
</dbReference>
<evidence type="ECO:0000256" key="6">
    <source>
        <dbReference type="ARBA" id="ARBA00022692"/>
    </source>
</evidence>
<dbReference type="Proteomes" id="UP000036987">
    <property type="component" value="Unassembled WGS sequence"/>
</dbReference>
<dbReference type="PANTHER" id="PTHR32468:SF164">
    <property type="entry name" value="OS05G0485000 PROTEIN"/>
    <property type="match status" value="1"/>
</dbReference>
<feature type="region of interest" description="Disordered" evidence="12">
    <location>
        <begin position="771"/>
        <end position="805"/>
    </location>
</feature>
<feature type="transmembrane region" description="Helical" evidence="13">
    <location>
        <begin position="440"/>
        <end position="466"/>
    </location>
</feature>
<dbReference type="InterPro" id="IPR050794">
    <property type="entry name" value="CPA2_transporter"/>
</dbReference>
<dbReference type="Pfam" id="PF23259">
    <property type="entry name" value="CHX17_C"/>
    <property type="match status" value="2"/>
</dbReference>
<dbReference type="PANTHER" id="PTHR32468">
    <property type="entry name" value="CATION/H + ANTIPORTER"/>
    <property type="match status" value="1"/>
</dbReference>
<dbReference type="OrthoDB" id="2687058at2759"/>
<protein>
    <submittedName>
        <fullName evidence="17">Cation/H(+) antiporter</fullName>
    </submittedName>
</protein>
<keyword evidence="18" id="KW-1185">Reference proteome</keyword>
<feature type="transmembrane region" description="Helical" evidence="13">
    <location>
        <begin position="411"/>
        <end position="428"/>
    </location>
</feature>
<keyword evidence="4" id="KW-0813">Transport</keyword>
<dbReference type="Gene3D" id="1.20.1530.20">
    <property type="match status" value="1"/>
</dbReference>
<dbReference type="InterPro" id="IPR057291">
    <property type="entry name" value="CHX17_2nd"/>
</dbReference>
<evidence type="ECO:0000259" key="16">
    <source>
        <dbReference type="Pfam" id="PF23259"/>
    </source>
</evidence>
<evidence type="ECO:0000259" key="14">
    <source>
        <dbReference type="Pfam" id="PF00999"/>
    </source>
</evidence>
<keyword evidence="8 13" id="KW-1133">Transmembrane helix</keyword>
<feature type="transmembrane region" description="Helical" evidence="13">
    <location>
        <begin position="291"/>
        <end position="314"/>
    </location>
</feature>
<feature type="compositionally biased region" description="Basic residues" evidence="12">
    <location>
        <begin position="776"/>
        <end position="789"/>
    </location>
</feature>
<comment type="similarity">
    <text evidence="11">Belongs to the monovalent cation:proton antiporter 2 (CPA2) transporter (TC 2.A.37) family. CHX (TC 2.A.37.4) subfamily.</text>
</comment>
<dbReference type="Pfam" id="PF23256">
    <property type="entry name" value="CHX17_2nd"/>
    <property type="match status" value="1"/>
</dbReference>
<keyword evidence="7" id="KW-0630">Potassium</keyword>
<dbReference type="GO" id="GO:0006885">
    <property type="term" value="P:regulation of pH"/>
    <property type="evidence" value="ECO:0000318"/>
    <property type="project" value="GO_Central"/>
</dbReference>
<evidence type="ECO:0000256" key="8">
    <source>
        <dbReference type="ARBA" id="ARBA00022989"/>
    </source>
</evidence>
<evidence type="ECO:0000256" key="13">
    <source>
        <dbReference type="SAM" id="Phobius"/>
    </source>
</evidence>
<feature type="domain" description="Cation/H(+) antiporter central" evidence="15">
    <location>
        <begin position="579"/>
        <end position="725"/>
    </location>
</feature>
<keyword evidence="5" id="KW-0633">Potassium transport</keyword>
<evidence type="ECO:0000256" key="10">
    <source>
        <dbReference type="ARBA" id="ARBA00023136"/>
    </source>
</evidence>
<dbReference type="GO" id="GO:0006813">
    <property type="term" value="P:potassium ion transport"/>
    <property type="evidence" value="ECO:0007669"/>
    <property type="project" value="UniProtKB-KW"/>
</dbReference>
<evidence type="ECO:0000259" key="15">
    <source>
        <dbReference type="Pfam" id="PF23256"/>
    </source>
</evidence>
<dbReference type="InterPro" id="IPR057290">
    <property type="entry name" value="CHX17_C"/>
</dbReference>
<dbReference type="GO" id="GO:0015297">
    <property type="term" value="F:antiporter activity"/>
    <property type="evidence" value="ECO:0007669"/>
    <property type="project" value="InterPro"/>
</dbReference>
<accession>A0A0K9NPK0</accession>
<feature type="transmembrane region" description="Helical" evidence="13">
    <location>
        <begin position="505"/>
        <end position="526"/>
    </location>
</feature>
<dbReference type="InterPro" id="IPR038770">
    <property type="entry name" value="Na+/solute_symporter_sf"/>
</dbReference>
<feature type="transmembrane region" description="Helical" evidence="13">
    <location>
        <begin position="129"/>
        <end position="150"/>
    </location>
</feature>
<feature type="transmembrane region" description="Helical" evidence="13">
    <location>
        <begin position="223"/>
        <end position="245"/>
    </location>
</feature>
<evidence type="ECO:0000256" key="4">
    <source>
        <dbReference type="ARBA" id="ARBA00022448"/>
    </source>
</evidence>
<feature type="transmembrane region" description="Helical" evidence="13">
    <location>
        <begin position="320"/>
        <end position="341"/>
    </location>
</feature>
<dbReference type="GO" id="GO:0012505">
    <property type="term" value="C:endomembrane system"/>
    <property type="evidence" value="ECO:0000318"/>
    <property type="project" value="GO_Central"/>
</dbReference>
<feature type="transmembrane region" description="Helical" evidence="13">
    <location>
        <begin position="362"/>
        <end position="391"/>
    </location>
</feature>
<dbReference type="GO" id="GO:0009941">
    <property type="term" value="C:chloroplast envelope"/>
    <property type="evidence" value="ECO:0007669"/>
    <property type="project" value="UniProtKB-SubCell"/>
</dbReference>
<dbReference type="GO" id="GO:1902600">
    <property type="term" value="P:proton transmembrane transport"/>
    <property type="evidence" value="ECO:0007669"/>
    <property type="project" value="InterPro"/>
</dbReference>
<comment type="caution">
    <text evidence="17">The sequence shown here is derived from an EMBL/GenBank/DDBJ whole genome shotgun (WGS) entry which is preliminary data.</text>
</comment>
<feature type="transmembrane region" description="Helical" evidence="13">
    <location>
        <begin position="162"/>
        <end position="184"/>
    </location>
</feature>
<gene>
    <name evidence="17" type="ORF">ZOSMA_74G00350</name>
</gene>
<evidence type="ECO:0000256" key="11">
    <source>
        <dbReference type="ARBA" id="ARBA00038341"/>
    </source>
</evidence>
<evidence type="ECO:0000256" key="12">
    <source>
        <dbReference type="SAM" id="MobiDB-lite"/>
    </source>
</evidence>
<keyword evidence="9" id="KW-0406">Ion transport</keyword>
<feature type="domain" description="Cation/H(+) antiporter C-terminal" evidence="16">
    <location>
        <begin position="733"/>
        <end position="772"/>
    </location>
</feature>
<organism evidence="17 18">
    <name type="scientific">Zostera marina</name>
    <name type="common">Eelgrass</name>
    <dbReference type="NCBI Taxonomy" id="29655"/>
    <lineage>
        <taxon>Eukaryota</taxon>
        <taxon>Viridiplantae</taxon>
        <taxon>Streptophyta</taxon>
        <taxon>Embryophyta</taxon>
        <taxon>Tracheophyta</taxon>
        <taxon>Spermatophyta</taxon>
        <taxon>Magnoliopsida</taxon>
        <taxon>Liliopsida</taxon>
        <taxon>Zosteraceae</taxon>
        <taxon>Zostera</taxon>
    </lineage>
</organism>
<dbReference type="InterPro" id="IPR006153">
    <property type="entry name" value="Cation/H_exchanger_TM"/>
</dbReference>
<dbReference type="Gene3D" id="3.40.50.12370">
    <property type="match status" value="1"/>
</dbReference>
<evidence type="ECO:0000313" key="18">
    <source>
        <dbReference type="Proteomes" id="UP000036987"/>
    </source>
</evidence>
<evidence type="ECO:0000256" key="1">
    <source>
        <dbReference type="ARBA" id="ARBA00003198"/>
    </source>
</evidence>
<evidence type="ECO:0000313" key="17">
    <source>
        <dbReference type="EMBL" id="KMZ58694.1"/>
    </source>
</evidence>
<feature type="transmembrane region" description="Helical" evidence="13">
    <location>
        <begin position="257"/>
        <end position="279"/>
    </location>
</feature>
<dbReference type="GO" id="GO:0098662">
    <property type="term" value="P:inorganic cation transmembrane transport"/>
    <property type="evidence" value="ECO:0000318"/>
    <property type="project" value="GO_Central"/>
</dbReference>
<evidence type="ECO:0000256" key="3">
    <source>
        <dbReference type="ARBA" id="ARBA00004141"/>
    </source>
</evidence>
<feature type="transmembrane region" description="Helical" evidence="13">
    <location>
        <begin position="190"/>
        <end position="211"/>
    </location>
</feature>
<keyword evidence="10 13" id="KW-0472">Membrane</keyword>
<keyword evidence="6 13" id="KW-0812">Transmembrane</keyword>
<evidence type="ECO:0000256" key="7">
    <source>
        <dbReference type="ARBA" id="ARBA00022958"/>
    </source>
</evidence>
<dbReference type="AlphaFoldDB" id="A0A0K9NPK0"/>
<feature type="domain" description="Cation/H+ exchanger transmembrane" evidence="14">
    <location>
        <begin position="141"/>
        <end position="521"/>
    </location>
</feature>
<evidence type="ECO:0000256" key="5">
    <source>
        <dbReference type="ARBA" id="ARBA00022538"/>
    </source>
</evidence>
<evidence type="ECO:0000256" key="2">
    <source>
        <dbReference type="ARBA" id="ARBA00004119"/>
    </source>
</evidence>
<dbReference type="Pfam" id="PF00999">
    <property type="entry name" value="Na_H_Exchanger"/>
    <property type="match status" value="1"/>
</dbReference>
<comment type="subcellular location">
    <subcellularLocation>
        <location evidence="3">Membrane</location>
        <topology evidence="3">Multi-pass membrane protein</topology>
    </subcellularLocation>
    <subcellularLocation>
        <location evidence="2">Plastid</location>
        <location evidence="2">Chloroplast envelope</location>
    </subcellularLocation>
</comment>
<comment type="function">
    <text evidence="1">May function as sodium-coupled metabolite transporter across the chloroplast envelope.</text>
</comment>
<reference evidence="18" key="1">
    <citation type="journal article" date="2016" name="Nature">
        <title>The genome of the seagrass Zostera marina reveals angiosperm adaptation to the sea.</title>
        <authorList>
            <person name="Olsen J.L."/>
            <person name="Rouze P."/>
            <person name="Verhelst B."/>
            <person name="Lin Y.-C."/>
            <person name="Bayer T."/>
            <person name="Collen J."/>
            <person name="Dattolo E."/>
            <person name="De Paoli E."/>
            <person name="Dittami S."/>
            <person name="Maumus F."/>
            <person name="Michel G."/>
            <person name="Kersting A."/>
            <person name="Lauritano C."/>
            <person name="Lohaus R."/>
            <person name="Toepel M."/>
            <person name="Tonon T."/>
            <person name="Vanneste K."/>
            <person name="Amirebrahimi M."/>
            <person name="Brakel J."/>
            <person name="Bostroem C."/>
            <person name="Chovatia M."/>
            <person name="Grimwood J."/>
            <person name="Jenkins J.W."/>
            <person name="Jueterbock A."/>
            <person name="Mraz A."/>
            <person name="Stam W.T."/>
            <person name="Tice H."/>
            <person name="Bornberg-Bauer E."/>
            <person name="Green P.J."/>
            <person name="Pearson G.A."/>
            <person name="Procaccini G."/>
            <person name="Duarte C.M."/>
            <person name="Schmutz J."/>
            <person name="Reusch T.B.H."/>
            <person name="Van de Peer Y."/>
        </authorList>
    </citation>
    <scope>NUCLEOTIDE SEQUENCE [LARGE SCALE GENOMIC DNA]</scope>
    <source>
        <strain evidence="18">cv. Finnish</strain>
    </source>
</reference>
<proteinExistence type="inferred from homology"/>
<sequence>MDKFSKRNKISRATVVVRRHFGCYFVNVHHEKNENLAHFFVPKKVFPCRGRPWQSPRHMDSGEVLRNATDTFNLKKVLHVGRSLAGMSSKAPVVQDTSYDARTIIVCYSPTMTTTNGIWTGDRMLDYSLPLFILQAIMIIVITRTLYIVIRRFRQPRFVAEVIGGIILGPSLLGMIPNYMLLIFPTRSFSVLNTMASLGLLYFIFLVGLQVDLPAVRKVGKQAWAVTSAGVMLPIIVELMVFLVLGRGLKEKENVEAYLIFIGVSLSVTAYPVLTRILAEIKLLHTETGKLAMSAAILNNGIAWVLLAIALALAGTNRSYIAPIGIIFSAVIFVIFLYFTVRPAAFWIMSQTKEGEAVDETYIVGMLVLVLVCGVISDTLGIHAVFGAFALGVVTPNGCLGAVLIEKLEDFNSGFMMPLYFAMIGLNVDATSIRDPSIFGFLIVVILLGGVAKVGVVVLVSMFYAVPTREGLSLGILMNTKGLMEIIVLDIALDKKVLYTQSYSTMVLMSVLMTALVTPLTMMVHGQTRRFKPYKRRTLQKGRPDAELRMVTCIHTTRNIPSIISLLDISNPSKNSPIFVYAAHLVELTGRESAMLIVHDNNQGTGKRNVGGGGGQGNLNRVKAQSDQIVKAFDNYEQYAGGVSVQPATVVSAYSTMHEDVCNIAEDKHAALLIIPFHKQHTVDGDMETTNPEIHTLNQKILANAPCSVGILVDRGLGGSARISAAQHSSHNIVLLFIGGPDDREALAYIARMSDHPGVSITVIRFIETNSSKSKSQSHKPHSHSHSHSHSGSQTPHVSTLSESEKERFYDDECIKEFRVRTMSNESVTYVEKLVKNGEETVTIIRSMDKIHDLYVVGRGEGSESILTEGLTDWTESPDLGPIGDLLASSDFTLTVSVLVIQQYKGSGPAADAAPGSPPSDTFSVSQYLSRANIR</sequence>
<name>A0A0K9NPK0_ZOSMR</name>
<feature type="domain" description="Cation/H(+) antiporter C-terminal" evidence="16">
    <location>
        <begin position="827"/>
        <end position="906"/>
    </location>
</feature>
<evidence type="ECO:0000256" key="9">
    <source>
        <dbReference type="ARBA" id="ARBA00023065"/>
    </source>
</evidence>
<dbReference type="OMA" id="QVKVERW"/>
<dbReference type="EMBL" id="LFYR01001898">
    <property type="protein sequence ID" value="KMZ58694.1"/>
    <property type="molecule type" value="Genomic_DNA"/>
</dbReference>